<dbReference type="Pfam" id="PF03099">
    <property type="entry name" value="BPL_LplA_LipB"/>
    <property type="match status" value="1"/>
</dbReference>
<dbReference type="EC" id="6.3.4.15" evidence="3"/>
<name>A0A3N2QCX7_9BACT</name>
<dbReference type="AlphaFoldDB" id="A0A3N2QCX7"/>
<keyword evidence="1 3" id="KW-0436">Ligase</keyword>
<dbReference type="GO" id="GO:0005737">
    <property type="term" value="C:cytoplasm"/>
    <property type="evidence" value="ECO:0007669"/>
    <property type="project" value="TreeGrafter"/>
</dbReference>
<dbReference type="PANTHER" id="PTHR12835:SF5">
    <property type="entry name" value="BIOTIN--PROTEIN LIGASE"/>
    <property type="match status" value="1"/>
</dbReference>
<evidence type="ECO:0000313" key="4">
    <source>
        <dbReference type="EMBL" id="ROT47675.1"/>
    </source>
</evidence>
<evidence type="ECO:0000313" key="3">
    <source>
        <dbReference type="EMBL" id="ROT47674.1"/>
    </source>
</evidence>
<dbReference type="Gene3D" id="3.30.930.10">
    <property type="entry name" value="Bira Bifunctional Protein, Domain 2"/>
    <property type="match status" value="1"/>
</dbReference>
<reference evidence="3 5" key="1">
    <citation type="submission" date="2018-09" db="EMBL/GenBank/DDBJ databases">
        <title>Comparative Genomics of Wolbachia-Cardinium Dual Endosymbiosis in a Plant-Parasitic Nematode.</title>
        <authorList>
            <person name="Brown A.M.V."/>
            <person name="Wasala S.K."/>
            <person name="Howe D.K."/>
            <person name="Peetz A.B."/>
            <person name="Zasada I.A."/>
            <person name="Denver D.R."/>
        </authorList>
    </citation>
    <scope>NUCLEOTIDE SEQUENCE [LARGE SCALE GENOMIC DNA]</scope>
    <source>
        <strain evidence="3 5">Pp_1</strain>
    </source>
</reference>
<evidence type="ECO:0000259" key="2">
    <source>
        <dbReference type="PROSITE" id="PS51733"/>
    </source>
</evidence>
<dbReference type="CDD" id="cd16442">
    <property type="entry name" value="BPL"/>
    <property type="match status" value="1"/>
</dbReference>
<dbReference type="GO" id="GO:0004077">
    <property type="term" value="F:biotin--[biotin carboxyl-carrier protein] ligase activity"/>
    <property type="evidence" value="ECO:0007669"/>
    <property type="project" value="UniProtKB-EC"/>
</dbReference>
<evidence type="ECO:0000313" key="5">
    <source>
        <dbReference type="Proteomes" id="UP000270927"/>
    </source>
</evidence>
<keyword evidence="5" id="KW-1185">Reference proteome</keyword>
<dbReference type="PANTHER" id="PTHR12835">
    <property type="entry name" value="BIOTIN PROTEIN LIGASE"/>
    <property type="match status" value="1"/>
</dbReference>
<dbReference type="SUPFAM" id="SSF55681">
    <property type="entry name" value="Class II aaRS and biotin synthetases"/>
    <property type="match status" value="1"/>
</dbReference>
<accession>A0A3N2QCX7</accession>
<dbReference type="NCBIfam" id="TIGR00121">
    <property type="entry name" value="birA_ligase"/>
    <property type="match status" value="1"/>
</dbReference>
<dbReference type="EMBL" id="RARA01000017">
    <property type="protein sequence ID" value="ROT47674.1"/>
    <property type="molecule type" value="Genomic_DNA"/>
</dbReference>
<gene>
    <name evidence="3" type="ORF">EDM02_00970</name>
    <name evidence="4" type="ORF">EDM02_00975</name>
</gene>
<comment type="caution">
    <text evidence="3">The sequence shown here is derived from an EMBL/GenBank/DDBJ whole genome shotgun (WGS) entry which is preliminary data.</text>
</comment>
<protein>
    <submittedName>
        <fullName evidence="3">Biotin--[acetyl-CoA-carboxylase] ligase</fullName>
        <ecNumber evidence="3">6.3.4.15</ecNumber>
    </submittedName>
</protein>
<feature type="domain" description="BPL/LPL catalytic" evidence="2">
    <location>
        <begin position="1"/>
        <end position="183"/>
    </location>
</feature>
<dbReference type="EMBL" id="RARA01000017">
    <property type="protein sequence ID" value="ROT47675.1"/>
    <property type="molecule type" value="Genomic_DNA"/>
</dbReference>
<proteinExistence type="predicted"/>
<dbReference type="InterPro" id="IPR045864">
    <property type="entry name" value="aa-tRNA-synth_II/BPL/LPL"/>
</dbReference>
<organism evidence="3 5">
    <name type="scientific">Candidatus Cardinium hertigii</name>
    <dbReference type="NCBI Taxonomy" id="247481"/>
    <lineage>
        <taxon>Bacteria</taxon>
        <taxon>Pseudomonadati</taxon>
        <taxon>Bacteroidota</taxon>
        <taxon>Cytophagia</taxon>
        <taxon>Cytophagales</taxon>
        <taxon>Amoebophilaceae</taxon>
        <taxon>Candidatus Cardinium</taxon>
    </lineage>
</organism>
<evidence type="ECO:0000256" key="1">
    <source>
        <dbReference type="ARBA" id="ARBA00022598"/>
    </source>
</evidence>
<sequence length="247" mass="28529">MPTVFDRASFYYDSCSSTNDIAQAYLLKRRVAEGTVFIADYQYRGKGQRGKTWTSQHAQNLLFSLILYPGWLAIEHFFSLNIITSLAIYDVLLHKLPEGISIKWPNDIYYLDQKLGGVLIETSIGHMEKIKTVIIGIGLNVNQLHFEWPKATSLALHKGAVFDRSLLLTQIIDTLGRYYGQLQSGMVDLIWTSYLHKLYRRIGFHFFKTINGYMEGRIVEVNRWGQLVIEKRNGSKYSYDVKEIVFI</sequence>
<dbReference type="Proteomes" id="UP000270927">
    <property type="component" value="Unassembled WGS sequence"/>
</dbReference>
<dbReference type="OrthoDB" id="9807064at2"/>
<dbReference type="PROSITE" id="PS51733">
    <property type="entry name" value="BPL_LPL_CATALYTIC"/>
    <property type="match status" value="1"/>
</dbReference>
<dbReference type="InterPro" id="IPR004143">
    <property type="entry name" value="BPL_LPL_catalytic"/>
</dbReference>
<dbReference type="RefSeq" id="WP_123662339.1">
    <property type="nucleotide sequence ID" value="NZ_RARA01000017.1"/>
</dbReference>
<dbReference type="InterPro" id="IPR004408">
    <property type="entry name" value="Biotin_CoA_COase_ligase"/>
</dbReference>